<protein>
    <submittedName>
        <fullName evidence="3">Short chain dehydrogenase</fullName>
    </submittedName>
</protein>
<dbReference type="PANTHER" id="PTHR44196:SF1">
    <property type="entry name" value="DEHYDROGENASE_REDUCTASE SDR FAMILY MEMBER 7B"/>
    <property type="match status" value="1"/>
</dbReference>
<dbReference type="GO" id="GO:0016020">
    <property type="term" value="C:membrane"/>
    <property type="evidence" value="ECO:0007669"/>
    <property type="project" value="TreeGrafter"/>
</dbReference>
<proteinExistence type="inferred from homology"/>
<sequence>MGFWTQKRVWIIGASSGIGAGLVQLLAEKGAKLIIPARSEAKLHELEKNLATAEIQVLPVDVELLSTLFVKTQDA</sequence>
<dbReference type="AlphaFoldDB" id="A0A1H5SZS7"/>
<dbReference type="PANTHER" id="PTHR44196">
    <property type="entry name" value="DEHYDROGENASE/REDUCTASE SDR FAMILY MEMBER 7B"/>
    <property type="match status" value="1"/>
</dbReference>
<dbReference type="Gene3D" id="3.40.50.720">
    <property type="entry name" value="NAD(P)-binding Rossmann-like Domain"/>
    <property type="match status" value="1"/>
</dbReference>
<dbReference type="EMBL" id="FNVR01000002">
    <property type="protein sequence ID" value="SEF56122.1"/>
    <property type="molecule type" value="Genomic_DNA"/>
</dbReference>
<dbReference type="InterPro" id="IPR036291">
    <property type="entry name" value="NAD(P)-bd_dom_sf"/>
</dbReference>
<evidence type="ECO:0000313" key="3">
    <source>
        <dbReference type="EMBL" id="SEF56122.1"/>
    </source>
</evidence>
<dbReference type="GO" id="GO:0016491">
    <property type="term" value="F:oxidoreductase activity"/>
    <property type="evidence" value="ECO:0007669"/>
    <property type="project" value="UniProtKB-KW"/>
</dbReference>
<evidence type="ECO:0000256" key="1">
    <source>
        <dbReference type="ARBA" id="ARBA00006484"/>
    </source>
</evidence>
<evidence type="ECO:0000256" key="2">
    <source>
        <dbReference type="ARBA" id="ARBA00023002"/>
    </source>
</evidence>
<organism evidence="3 4">
    <name type="scientific">Algoriphagus boritolerans DSM 17298 = JCM 18970</name>
    <dbReference type="NCBI Taxonomy" id="1120964"/>
    <lineage>
        <taxon>Bacteria</taxon>
        <taxon>Pseudomonadati</taxon>
        <taxon>Bacteroidota</taxon>
        <taxon>Cytophagia</taxon>
        <taxon>Cytophagales</taxon>
        <taxon>Cyclobacteriaceae</taxon>
        <taxon>Algoriphagus</taxon>
    </lineage>
</organism>
<evidence type="ECO:0000313" key="4">
    <source>
        <dbReference type="Proteomes" id="UP000236736"/>
    </source>
</evidence>
<dbReference type="Pfam" id="PF00106">
    <property type="entry name" value="adh_short"/>
    <property type="match status" value="1"/>
</dbReference>
<reference evidence="4" key="1">
    <citation type="submission" date="2016-10" db="EMBL/GenBank/DDBJ databases">
        <authorList>
            <person name="Varghese N."/>
            <person name="Submissions S."/>
        </authorList>
    </citation>
    <scope>NUCLEOTIDE SEQUENCE [LARGE SCALE GENOMIC DNA]</scope>
    <source>
        <strain evidence="4">DSM 17298</strain>
    </source>
</reference>
<gene>
    <name evidence="3" type="ORF">SAMN03080598_00612</name>
</gene>
<dbReference type="OrthoDB" id="335726at2"/>
<keyword evidence="4" id="KW-1185">Reference proteome</keyword>
<dbReference type="Proteomes" id="UP000236736">
    <property type="component" value="Unassembled WGS sequence"/>
</dbReference>
<keyword evidence="2" id="KW-0560">Oxidoreductase</keyword>
<dbReference type="SUPFAM" id="SSF51735">
    <property type="entry name" value="NAD(P)-binding Rossmann-fold domains"/>
    <property type="match status" value="1"/>
</dbReference>
<accession>A0A1H5SZS7</accession>
<dbReference type="InterPro" id="IPR002347">
    <property type="entry name" value="SDR_fam"/>
</dbReference>
<comment type="similarity">
    <text evidence="1">Belongs to the short-chain dehydrogenases/reductases (SDR) family.</text>
</comment>
<name>A0A1H5SZS7_9BACT</name>